<protein>
    <submittedName>
        <fullName evidence="2">Uncharacterized protein</fullName>
    </submittedName>
</protein>
<evidence type="ECO:0000313" key="2">
    <source>
        <dbReference type="EMBL" id="KAK0463640.1"/>
    </source>
</evidence>
<dbReference type="Proteomes" id="UP001175211">
    <property type="component" value="Unassembled WGS sequence"/>
</dbReference>
<feature type="region of interest" description="Disordered" evidence="1">
    <location>
        <begin position="283"/>
        <end position="307"/>
    </location>
</feature>
<feature type="compositionally biased region" description="Polar residues" evidence="1">
    <location>
        <begin position="158"/>
        <end position="170"/>
    </location>
</feature>
<dbReference type="GeneID" id="85349376"/>
<feature type="compositionally biased region" description="Polar residues" evidence="1">
    <location>
        <begin position="286"/>
        <end position="304"/>
    </location>
</feature>
<dbReference type="RefSeq" id="XP_060334950.1">
    <property type="nucleotide sequence ID" value="XM_060465828.1"/>
</dbReference>
<proteinExistence type="predicted"/>
<sequence length="471" mass="51319">MDVSIPGQTQLSPLYYPPRPIGGFMQPATFPNSYQNNAFYVLPNNLYQQHQVQASNGSSSYPLNPTFGNFAPNPVSVWPQPSSSSHIATFNSYPFINEFAVNPSTNILRSKRDSQSSIATFESSSSGKRPRQEVEDPSGSWPDSKKTRSNSSTDNSSAVSGPNTEVQPGSTAKPPCLGYRTVVLCNDELREQLKSTPEQIPQNSRLFFLGGCPIVAQINQPLPSAEERAKREEEARNKDRTTGIPLTPEETQWLIGAYHSKTRRNPATNVPLDVLPHTSERVGRSHQYQFDSAPTPHQLSQVHHQQPGHRNQDLYVDAAVQNALPNQAQPVSLQWEPIPGDIMMHGAGGSSQSPAAASGFLDTGSRAPYNGMAESTSDCIPRAMKEPASYPPSNLANQGSNFAVGPNGSSPTLITSPSCDDTAVLMNHGHFEGVPRPFQVFQGSDVFESLCKKTKDDDDDDDESLFGVFSE</sequence>
<comment type="caution">
    <text evidence="2">The sequence shown here is derived from an EMBL/GenBank/DDBJ whole genome shotgun (WGS) entry which is preliminary data.</text>
</comment>
<feature type="region of interest" description="Disordered" evidence="1">
    <location>
        <begin position="110"/>
        <end position="173"/>
    </location>
</feature>
<feature type="compositionally biased region" description="Basic and acidic residues" evidence="1">
    <location>
        <begin position="225"/>
        <end position="241"/>
    </location>
</feature>
<reference evidence="2" key="1">
    <citation type="submission" date="2023-06" db="EMBL/GenBank/DDBJ databases">
        <authorList>
            <consortium name="Lawrence Berkeley National Laboratory"/>
            <person name="Ahrendt S."/>
            <person name="Sahu N."/>
            <person name="Indic B."/>
            <person name="Wong-Bajracharya J."/>
            <person name="Merenyi Z."/>
            <person name="Ke H.-M."/>
            <person name="Monk M."/>
            <person name="Kocsube S."/>
            <person name="Drula E."/>
            <person name="Lipzen A."/>
            <person name="Balint B."/>
            <person name="Henrissat B."/>
            <person name="Andreopoulos B."/>
            <person name="Martin F.M."/>
            <person name="Harder C.B."/>
            <person name="Rigling D."/>
            <person name="Ford K.L."/>
            <person name="Foster G.D."/>
            <person name="Pangilinan J."/>
            <person name="Papanicolaou A."/>
            <person name="Barry K."/>
            <person name="LaButti K."/>
            <person name="Viragh M."/>
            <person name="Koriabine M."/>
            <person name="Yan M."/>
            <person name="Riley R."/>
            <person name="Champramary S."/>
            <person name="Plett K.L."/>
            <person name="Tsai I.J."/>
            <person name="Slot J."/>
            <person name="Sipos G."/>
            <person name="Plett J."/>
            <person name="Nagy L.G."/>
            <person name="Grigoriev I.V."/>
        </authorList>
    </citation>
    <scope>NUCLEOTIDE SEQUENCE</scope>
    <source>
        <strain evidence="2">CCBAS 213</strain>
    </source>
</reference>
<dbReference type="AlphaFoldDB" id="A0AA39NDJ6"/>
<dbReference type="EMBL" id="JAUEPS010000007">
    <property type="protein sequence ID" value="KAK0463640.1"/>
    <property type="molecule type" value="Genomic_DNA"/>
</dbReference>
<name>A0AA39NDJ6_ARMTA</name>
<evidence type="ECO:0000313" key="3">
    <source>
        <dbReference type="Proteomes" id="UP001175211"/>
    </source>
</evidence>
<feature type="region of interest" description="Disordered" evidence="1">
    <location>
        <begin position="223"/>
        <end position="244"/>
    </location>
</feature>
<evidence type="ECO:0000256" key="1">
    <source>
        <dbReference type="SAM" id="MobiDB-lite"/>
    </source>
</evidence>
<keyword evidence="3" id="KW-1185">Reference proteome</keyword>
<organism evidence="2 3">
    <name type="scientific">Armillaria tabescens</name>
    <name type="common">Ringless honey mushroom</name>
    <name type="synonym">Agaricus tabescens</name>
    <dbReference type="NCBI Taxonomy" id="1929756"/>
    <lineage>
        <taxon>Eukaryota</taxon>
        <taxon>Fungi</taxon>
        <taxon>Dikarya</taxon>
        <taxon>Basidiomycota</taxon>
        <taxon>Agaricomycotina</taxon>
        <taxon>Agaricomycetes</taxon>
        <taxon>Agaricomycetidae</taxon>
        <taxon>Agaricales</taxon>
        <taxon>Marasmiineae</taxon>
        <taxon>Physalacriaceae</taxon>
        <taxon>Desarmillaria</taxon>
    </lineage>
</organism>
<feature type="compositionally biased region" description="Polar residues" evidence="1">
    <location>
        <begin position="115"/>
        <end position="127"/>
    </location>
</feature>
<gene>
    <name evidence="2" type="ORF">EV420DRAFT_1100223</name>
</gene>
<accession>A0AA39NDJ6</accession>